<feature type="transmembrane region" description="Helical" evidence="7">
    <location>
        <begin position="209"/>
        <end position="228"/>
    </location>
</feature>
<evidence type="ECO:0000256" key="3">
    <source>
        <dbReference type="ARBA" id="ARBA00022475"/>
    </source>
</evidence>
<dbReference type="Proteomes" id="UP000050515">
    <property type="component" value="Unassembled WGS sequence"/>
</dbReference>
<keyword evidence="3" id="KW-1003">Cell membrane</keyword>
<evidence type="ECO:0000313" key="12">
    <source>
        <dbReference type="Proteomes" id="UP000050515"/>
    </source>
</evidence>
<feature type="transmembrane region" description="Helical" evidence="7">
    <location>
        <begin position="44"/>
        <end position="66"/>
    </location>
</feature>
<dbReference type="SUPFAM" id="SSF103473">
    <property type="entry name" value="MFS general substrate transporter"/>
    <property type="match status" value="1"/>
</dbReference>
<evidence type="ECO:0000256" key="1">
    <source>
        <dbReference type="ARBA" id="ARBA00004651"/>
    </source>
</evidence>
<dbReference type="InterPro" id="IPR050171">
    <property type="entry name" value="MFS_Transporters"/>
</dbReference>
<sequence length="404" mass="44912">MISINSTIHNRQVIVVSLSSMMRSIGMGASWPFMAIFLSLYLHLAIYIVGIVFTLLSLMSMVFSLIGGYLADLMGRKFTLMLGSISGIFIYLFIALSFQFNAYLITIILFIFSSFSGSLVYPSASALISDVTLSDEREGAYSVYRILSNVGWAIGPFIGSLIYNTGIVYIFYSLVLASILQSVIIIFVKNPNTLRKTVSGGNPFIVYDKYLFIFSIATFFVILLSSQFSVSLPLYSEIVIKINVSYLGYIYAVNGLVVVIGQYPLIKLFSRFGDIITFMAGALFYALGYFIVAFSTNVIDLMLDMVIITIGENLTTPTINSVISKMVSHEKTGRYMGFNSMFNSIGRAFGPSIGTYIMYTFHYNGIITWSLIATFGIFSVLAIIIFSGMYKKSGNTYINRYTKT</sequence>
<dbReference type="InterPro" id="IPR036259">
    <property type="entry name" value="MFS_trans_sf"/>
</dbReference>
<comment type="caution">
    <text evidence="9">The sequence shown here is derived from an EMBL/GenBank/DDBJ whole genome shotgun (WGS) entry which is preliminary data.</text>
</comment>
<dbReference type="InterPro" id="IPR020846">
    <property type="entry name" value="MFS_dom"/>
</dbReference>
<feature type="transmembrane region" description="Helical" evidence="7">
    <location>
        <begin position="12"/>
        <end position="38"/>
    </location>
</feature>
<feature type="transmembrane region" description="Helical" evidence="7">
    <location>
        <begin position="169"/>
        <end position="188"/>
    </location>
</feature>
<evidence type="ECO:0000256" key="6">
    <source>
        <dbReference type="ARBA" id="ARBA00023136"/>
    </source>
</evidence>
<evidence type="ECO:0000313" key="9">
    <source>
        <dbReference type="EMBL" id="KPV45878.1"/>
    </source>
</evidence>
<evidence type="ECO:0000313" key="10">
    <source>
        <dbReference type="EMBL" id="KQB35655.1"/>
    </source>
</evidence>
<gene>
    <name evidence="10" type="ORF">AOG54_02825</name>
    <name evidence="9" type="ORF">SE19_07985</name>
</gene>
<comment type="subcellular location">
    <subcellularLocation>
        <location evidence="1">Cell membrane</location>
        <topology evidence="1">Multi-pass membrane protein</topology>
    </subcellularLocation>
</comment>
<feature type="transmembrane region" description="Helical" evidence="7">
    <location>
        <begin position="248"/>
        <end position="266"/>
    </location>
</feature>
<dbReference type="EMBL" id="LKBG01000100">
    <property type="protein sequence ID" value="KQB35655.1"/>
    <property type="molecule type" value="Genomic_DNA"/>
</dbReference>
<dbReference type="CDD" id="cd17329">
    <property type="entry name" value="MFS_MdtH_MDR_like"/>
    <property type="match status" value="1"/>
</dbReference>
<dbReference type="PROSITE" id="PS00216">
    <property type="entry name" value="SUGAR_TRANSPORT_1"/>
    <property type="match status" value="1"/>
</dbReference>
<dbReference type="Gene3D" id="1.20.1250.20">
    <property type="entry name" value="MFS general substrate transporter like domains"/>
    <property type="match status" value="2"/>
</dbReference>
<keyword evidence="11" id="KW-1185">Reference proteome</keyword>
<dbReference type="GO" id="GO:0005886">
    <property type="term" value="C:plasma membrane"/>
    <property type="evidence" value="ECO:0007669"/>
    <property type="project" value="UniProtKB-SubCell"/>
</dbReference>
<keyword evidence="6 7" id="KW-0472">Membrane</keyword>
<feature type="transmembrane region" description="Helical" evidence="7">
    <location>
        <begin position="366"/>
        <end position="390"/>
    </location>
</feature>
<evidence type="ECO:0000256" key="4">
    <source>
        <dbReference type="ARBA" id="ARBA00022692"/>
    </source>
</evidence>
<dbReference type="PATRIC" id="fig|507754.4.peg.270"/>
<feature type="transmembrane region" description="Helical" evidence="7">
    <location>
        <begin position="142"/>
        <end position="163"/>
    </location>
</feature>
<evidence type="ECO:0000256" key="2">
    <source>
        <dbReference type="ARBA" id="ARBA00022448"/>
    </source>
</evidence>
<dbReference type="Pfam" id="PF07690">
    <property type="entry name" value="MFS_1"/>
    <property type="match status" value="1"/>
</dbReference>
<protein>
    <submittedName>
        <fullName evidence="9">Multidrug transporter</fullName>
    </submittedName>
</protein>
<keyword evidence="2" id="KW-0813">Transport</keyword>
<organism evidence="9 12">
    <name type="scientific">Acidiplasma aeolicum</name>
    <dbReference type="NCBI Taxonomy" id="507754"/>
    <lineage>
        <taxon>Archaea</taxon>
        <taxon>Methanobacteriati</taxon>
        <taxon>Thermoplasmatota</taxon>
        <taxon>Thermoplasmata</taxon>
        <taxon>Thermoplasmatales</taxon>
        <taxon>Ferroplasmaceae</taxon>
        <taxon>Acidiplasma</taxon>
    </lineage>
</organism>
<dbReference type="AlphaFoldDB" id="A0A0P9F343"/>
<dbReference type="GO" id="GO:0022857">
    <property type="term" value="F:transmembrane transporter activity"/>
    <property type="evidence" value="ECO:0007669"/>
    <property type="project" value="InterPro"/>
</dbReference>
<evidence type="ECO:0000313" key="11">
    <source>
        <dbReference type="Proteomes" id="UP000050320"/>
    </source>
</evidence>
<dbReference type="Proteomes" id="UP000050320">
    <property type="component" value="Unassembled WGS sequence"/>
</dbReference>
<keyword evidence="5 7" id="KW-1133">Transmembrane helix</keyword>
<evidence type="ECO:0000259" key="8">
    <source>
        <dbReference type="PROSITE" id="PS50850"/>
    </source>
</evidence>
<dbReference type="InterPro" id="IPR005829">
    <property type="entry name" value="Sugar_transporter_CS"/>
</dbReference>
<name>A0A0P9F343_9ARCH</name>
<accession>A0A0P9F343</accession>
<dbReference type="RefSeq" id="WP_054964469.1">
    <property type="nucleotide sequence ID" value="NZ_LKBG01000100.1"/>
</dbReference>
<dbReference type="InterPro" id="IPR011701">
    <property type="entry name" value="MFS"/>
</dbReference>
<reference evidence="10 11" key="2">
    <citation type="submission" date="2015-09" db="EMBL/GenBank/DDBJ databases">
        <title>Heavy metals and arsenic resistance mechanisms in polyextremophilic archaea of the family Ferroplasmaceae.</title>
        <authorList>
            <person name="Bulaev A.G."/>
            <person name="Kanygina A.V."/>
        </authorList>
    </citation>
    <scope>NUCLEOTIDE SEQUENCE [LARGE SCALE GENOMIC DNA]</scope>
    <source>
        <strain evidence="10 11">VT</strain>
    </source>
</reference>
<evidence type="ECO:0000256" key="5">
    <source>
        <dbReference type="ARBA" id="ARBA00022989"/>
    </source>
</evidence>
<keyword evidence="4 7" id="KW-0812">Transmembrane</keyword>
<dbReference type="PROSITE" id="PS50850">
    <property type="entry name" value="MFS"/>
    <property type="match status" value="1"/>
</dbReference>
<feature type="transmembrane region" description="Helical" evidence="7">
    <location>
        <begin position="102"/>
        <end position="121"/>
    </location>
</feature>
<reference evidence="9 12" key="1">
    <citation type="submission" date="2015-09" db="EMBL/GenBank/DDBJ databases">
        <title>Draft genome sequence of Acidiplasma aeolicum DSM 18409.</title>
        <authorList>
            <person name="Hemp J."/>
        </authorList>
    </citation>
    <scope>NUCLEOTIDE SEQUENCE [LARGE SCALE GENOMIC DNA]</scope>
    <source>
        <strain evidence="9 12">V</strain>
    </source>
</reference>
<dbReference type="OrthoDB" id="117970at2157"/>
<feature type="transmembrane region" description="Helical" evidence="7">
    <location>
        <begin position="78"/>
        <end position="96"/>
    </location>
</feature>
<feature type="domain" description="Major facilitator superfamily (MFS) profile" evidence="8">
    <location>
        <begin position="1"/>
        <end position="391"/>
    </location>
</feature>
<evidence type="ECO:0000256" key="7">
    <source>
        <dbReference type="SAM" id="Phobius"/>
    </source>
</evidence>
<feature type="transmembrane region" description="Helical" evidence="7">
    <location>
        <begin position="278"/>
        <end position="299"/>
    </location>
</feature>
<dbReference type="EMBL" id="LJCQ01000359">
    <property type="protein sequence ID" value="KPV45878.1"/>
    <property type="molecule type" value="Genomic_DNA"/>
</dbReference>
<dbReference type="PANTHER" id="PTHR23517">
    <property type="entry name" value="RESISTANCE PROTEIN MDTM, PUTATIVE-RELATED-RELATED"/>
    <property type="match status" value="1"/>
</dbReference>
<proteinExistence type="predicted"/>
<dbReference type="PANTHER" id="PTHR23517:SF14">
    <property type="entry name" value="PUTATIVE-RELATED"/>
    <property type="match status" value="1"/>
</dbReference>